<dbReference type="HOGENOM" id="CLU_1158142_0_0_1"/>
<dbReference type="SUPFAM" id="SSF81383">
    <property type="entry name" value="F-box domain"/>
    <property type="match status" value="1"/>
</dbReference>
<proteinExistence type="predicted"/>
<name>F0WIW8_9STRA</name>
<evidence type="ECO:0000313" key="1">
    <source>
        <dbReference type="EMBL" id="CCA21214.1"/>
    </source>
</evidence>
<dbReference type="Gene3D" id="1.20.1280.50">
    <property type="match status" value="1"/>
</dbReference>
<reference evidence="1" key="1">
    <citation type="journal article" date="2011" name="PLoS Biol.">
        <title>Gene gain and loss during evolution of obligate parasitism in the white rust pathogen of Arabidopsis thaliana.</title>
        <authorList>
            <person name="Kemen E."/>
            <person name="Gardiner A."/>
            <person name="Schultz-Larsen T."/>
            <person name="Kemen A.C."/>
            <person name="Balmuth A.L."/>
            <person name="Robert-Seilaniantz A."/>
            <person name="Bailey K."/>
            <person name="Holub E."/>
            <person name="Studholme D.J."/>
            <person name="Maclean D."/>
            <person name="Jones J.D."/>
        </authorList>
    </citation>
    <scope>NUCLEOTIDE SEQUENCE</scope>
</reference>
<gene>
    <name evidence="1" type="primary">AlNc14C115G6505</name>
    <name evidence="1" type="ORF">ALNC14_073570</name>
</gene>
<dbReference type="InterPro" id="IPR036047">
    <property type="entry name" value="F-box-like_dom_sf"/>
</dbReference>
<dbReference type="AlphaFoldDB" id="F0WIW8"/>
<organism evidence="1">
    <name type="scientific">Albugo laibachii Nc14</name>
    <dbReference type="NCBI Taxonomy" id="890382"/>
    <lineage>
        <taxon>Eukaryota</taxon>
        <taxon>Sar</taxon>
        <taxon>Stramenopiles</taxon>
        <taxon>Oomycota</taxon>
        <taxon>Peronosporomycetes</taxon>
        <taxon>Albuginales</taxon>
        <taxon>Albuginaceae</taxon>
        <taxon>Albugo</taxon>
    </lineage>
</organism>
<dbReference type="EMBL" id="FR824160">
    <property type="protein sequence ID" value="CCA21214.1"/>
    <property type="molecule type" value="Genomic_DNA"/>
</dbReference>
<reference evidence="1" key="2">
    <citation type="submission" date="2011-02" db="EMBL/GenBank/DDBJ databases">
        <authorList>
            <person name="MacLean D."/>
        </authorList>
    </citation>
    <scope>NUCLEOTIDE SEQUENCE</scope>
</reference>
<protein>
    <submittedName>
        <fullName evidence="1">AlNc14C115G6505 protein</fullName>
    </submittedName>
</protein>
<sequence length="240" mass="28490">MDHTQIDTPDLHDGKAREVFYQVHKILSEHWQIQNEEEIMKLMGAAEKSETLNLVPAIQYNSTACPILVRSMLIENKMYFHFVSESKSSRLDIEIPSTKKEAPNNTTMKRMPTCRKEFLKARIQRNVFNYFDGLLHPASDMAPELDRLTQPVLQNISFFLRCSDFVRLTLTNRNFNKMSDHSEIWNEYLHRDFPTLVVPEKVLHPKVQYLRTYLLKRIYRRKKHYFDPFGYNIYLAFPGQ</sequence>
<accession>F0WIW8</accession>